<gene>
    <name evidence="1" type="ORF">CC86DRAFT_374290</name>
</gene>
<organism evidence="1 2">
    <name type="scientific">Ophiobolus disseminans</name>
    <dbReference type="NCBI Taxonomy" id="1469910"/>
    <lineage>
        <taxon>Eukaryota</taxon>
        <taxon>Fungi</taxon>
        <taxon>Dikarya</taxon>
        <taxon>Ascomycota</taxon>
        <taxon>Pezizomycotina</taxon>
        <taxon>Dothideomycetes</taxon>
        <taxon>Pleosporomycetidae</taxon>
        <taxon>Pleosporales</taxon>
        <taxon>Pleosporineae</taxon>
        <taxon>Phaeosphaeriaceae</taxon>
        <taxon>Ophiobolus</taxon>
    </lineage>
</organism>
<dbReference type="OrthoDB" id="5279806at2759"/>
<accession>A0A6A6ZI07</accession>
<reference evidence="1" key="1">
    <citation type="journal article" date="2020" name="Stud. Mycol.">
        <title>101 Dothideomycetes genomes: a test case for predicting lifestyles and emergence of pathogens.</title>
        <authorList>
            <person name="Haridas S."/>
            <person name="Albert R."/>
            <person name="Binder M."/>
            <person name="Bloem J."/>
            <person name="Labutti K."/>
            <person name="Salamov A."/>
            <person name="Andreopoulos B."/>
            <person name="Baker S."/>
            <person name="Barry K."/>
            <person name="Bills G."/>
            <person name="Bluhm B."/>
            <person name="Cannon C."/>
            <person name="Castanera R."/>
            <person name="Culley D."/>
            <person name="Daum C."/>
            <person name="Ezra D."/>
            <person name="Gonzalez J."/>
            <person name="Henrissat B."/>
            <person name="Kuo A."/>
            <person name="Liang C."/>
            <person name="Lipzen A."/>
            <person name="Lutzoni F."/>
            <person name="Magnuson J."/>
            <person name="Mondo S."/>
            <person name="Nolan M."/>
            <person name="Ohm R."/>
            <person name="Pangilinan J."/>
            <person name="Park H.-J."/>
            <person name="Ramirez L."/>
            <person name="Alfaro M."/>
            <person name="Sun H."/>
            <person name="Tritt A."/>
            <person name="Yoshinaga Y."/>
            <person name="Zwiers L.-H."/>
            <person name="Turgeon B."/>
            <person name="Goodwin S."/>
            <person name="Spatafora J."/>
            <person name="Crous P."/>
            <person name="Grigoriev I."/>
        </authorList>
    </citation>
    <scope>NUCLEOTIDE SEQUENCE</scope>
    <source>
        <strain evidence="1">CBS 113818</strain>
    </source>
</reference>
<name>A0A6A6ZI07_9PLEO</name>
<dbReference type="EMBL" id="MU006240">
    <property type="protein sequence ID" value="KAF2820606.1"/>
    <property type="molecule type" value="Genomic_DNA"/>
</dbReference>
<evidence type="ECO:0000313" key="2">
    <source>
        <dbReference type="Proteomes" id="UP000799424"/>
    </source>
</evidence>
<dbReference type="AlphaFoldDB" id="A0A6A6ZI07"/>
<proteinExistence type="predicted"/>
<keyword evidence="2" id="KW-1185">Reference proteome</keyword>
<dbReference type="Proteomes" id="UP000799424">
    <property type="component" value="Unassembled WGS sequence"/>
</dbReference>
<sequence length="351" mass="40936">MSNAELKRPNLIRRASSGMRNTRWWQAMSCPYPGCTEHGIKQIFDFEHERTGSTGEKENKECASIEDVRKRESLILQRRLALIEKLPDHVLLDYTHLWRLLLHVFRPYKSHSSTSTDSTHHDPTSDRVEFPKISRMDWCSVINDISQGCSWLNWYILSIGPSPFIQQWSLTSPNPNPHLIRDMIWTTYANRSSHQIEVEREYASRFEFALRKRCLSRDRLKRLDNEVSQGRSIRTISLDCIPWQYDVHYTIARPEEDFPWYTPGEDVWLDEEWCVRITPGGRWDQPGGLWACMVRTSGEQCPIGLWGGNVAQVETEPGPLGRVPYLVYLGDEVVGKITPYRGLLRVVDWNF</sequence>
<protein>
    <submittedName>
        <fullName evidence="1">Uncharacterized protein</fullName>
    </submittedName>
</protein>
<evidence type="ECO:0000313" key="1">
    <source>
        <dbReference type="EMBL" id="KAF2820606.1"/>
    </source>
</evidence>